<dbReference type="InterPro" id="IPR002182">
    <property type="entry name" value="NB-ARC"/>
</dbReference>
<feature type="compositionally biased region" description="Low complexity" evidence="4">
    <location>
        <begin position="298"/>
        <end position="311"/>
    </location>
</feature>
<feature type="region of interest" description="Disordered" evidence="4">
    <location>
        <begin position="286"/>
        <end position="324"/>
    </location>
</feature>
<organism evidence="7 8">
    <name type="scientific">Coleofasciculus chthonoplastes PCC 7420</name>
    <dbReference type="NCBI Taxonomy" id="118168"/>
    <lineage>
        <taxon>Bacteria</taxon>
        <taxon>Bacillati</taxon>
        <taxon>Cyanobacteriota</taxon>
        <taxon>Cyanophyceae</taxon>
        <taxon>Coleofasciculales</taxon>
        <taxon>Coleofasciculaceae</taxon>
        <taxon>Coleofasciculus</taxon>
    </lineage>
</organism>
<dbReference type="HOGENOM" id="CLU_285715_0_0_3"/>
<dbReference type="InterPro" id="IPR027417">
    <property type="entry name" value="P-loop_NTPase"/>
</dbReference>
<dbReference type="Gene3D" id="3.40.50.300">
    <property type="entry name" value="P-loop containing nucleotide triphosphate hydrolases"/>
    <property type="match status" value="1"/>
</dbReference>
<gene>
    <name evidence="7" type="ORF">MC7420_7871</name>
</gene>
<dbReference type="SMART" id="SM00028">
    <property type="entry name" value="TPR"/>
    <property type="match status" value="14"/>
</dbReference>
<feature type="transmembrane region" description="Helical" evidence="5">
    <location>
        <begin position="1043"/>
        <end position="1069"/>
    </location>
</feature>
<keyword evidence="2 3" id="KW-0802">TPR repeat</keyword>
<dbReference type="Gene3D" id="1.25.40.10">
    <property type="entry name" value="Tetratricopeptide repeat domain"/>
    <property type="match status" value="4"/>
</dbReference>
<keyword evidence="5" id="KW-0472">Membrane</keyword>
<reference evidence="7 8" key="1">
    <citation type="submission" date="2008-07" db="EMBL/GenBank/DDBJ databases">
        <authorList>
            <person name="Tandeau de Marsac N."/>
            <person name="Ferriera S."/>
            <person name="Johnson J."/>
            <person name="Kravitz S."/>
            <person name="Beeson K."/>
            <person name="Sutton G."/>
            <person name="Rogers Y.-H."/>
            <person name="Friedman R."/>
            <person name="Frazier M."/>
            <person name="Venter J.C."/>
        </authorList>
    </citation>
    <scope>NUCLEOTIDE SEQUENCE [LARGE SCALE GENOMIC DNA]</scope>
    <source>
        <strain evidence="7 8">PCC 7420</strain>
    </source>
</reference>
<evidence type="ECO:0000259" key="6">
    <source>
        <dbReference type="Pfam" id="PF00931"/>
    </source>
</evidence>
<evidence type="ECO:0000313" key="7">
    <source>
        <dbReference type="EMBL" id="EDX78133.1"/>
    </source>
</evidence>
<dbReference type="EMBL" id="DS989842">
    <property type="protein sequence ID" value="EDX78133.1"/>
    <property type="molecule type" value="Genomic_DNA"/>
</dbReference>
<feature type="repeat" description="TPR" evidence="3">
    <location>
        <begin position="785"/>
        <end position="818"/>
    </location>
</feature>
<dbReference type="eggNOG" id="COG0457">
    <property type="taxonomic scope" value="Bacteria"/>
</dbReference>
<dbReference type="AlphaFoldDB" id="B4VIM8"/>
<keyword evidence="5" id="KW-0812">Transmembrane</keyword>
<proteinExistence type="predicted"/>
<dbReference type="Proteomes" id="UP000003835">
    <property type="component" value="Unassembled WGS sequence"/>
</dbReference>
<feature type="repeat" description="TPR" evidence="3">
    <location>
        <begin position="825"/>
        <end position="858"/>
    </location>
</feature>
<dbReference type="OrthoDB" id="478269at2"/>
<keyword evidence="1" id="KW-0677">Repeat</keyword>
<evidence type="ECO:0000256" key="4">
    <source>
        <dbReference type="SAM" id="MobiDB-lite"/>
    </source>
</evidence>
<dbReference type="PANTHER" id="PTHR45641:SF19">
    <property type="entry name" value="NEPHROCYSTIN-3"/>
    <property type="match status" value="1"/>
</dbReference>
<feature type="repeat" description="TPR" evidence="3">
    <location>
        <begin position="665"/>
        <end position="698"/>
    </location>
</feature>
<keyword evidence="5" id="KW-1133">Transmembrane helix</keyword>
<evidence type="ECO:0000313" key="8">
    <source>
        <dbReference type="Proteomes" id="UP000003835"/>
    </source>
</evidence>
<dbReference type="PROSITE" id="PS50293">
    <property type="entry name" value="TPR_REGION"/>
    <property type="match status" value="2"/>
</dbReference>
<feature type="repeat" description="TPR" evidence="3">
    <location>
        <begin position="625"/>
        <end position="658"/>
    </location>
</feature>
<protein>
    <submittedName>
        <fullName evidence="7">Tetratricopeptide repeat family</fullName>
    </submittedName>
</protein>
<dbReference type="PRINTS" id="PR00364">
    <property type="entry name" value="DISEASERSIST"/>
</dbReference>
<dbReference type="InterPro" id="IPR019734">
    <property type="entry name" value="TPR_rpt"/>
</dbReference>
<dbReference type="PROSITE" id="PS50005">
    <property type="entry name" value="TPR"/>
    <property type="match status" value="8"/>
</dbReference>
<evidence type="ECO:0000256" key="1">
    <source>
        <dbReference type="ARBA" id="ARBA00022737"/>
    </source>
</evidence>
<keyword evidence="8" id="KW-1185">Reference proteome</keyword>
<evidence type="ECO:0000256" key="2">
    <source>
        <dbReference type="ARBA" id="ARBA00022803"/>
    </source>
</evidence>
<accession>B4VIM8</accession>
<dbReference type="PANTHER" id="PTHR45641">
    <property type="entry name" value="TETRATRICOPEPTIDE REPEAT PROTEIN (AFU_ORTHOLOGUE AFUA_6G03870)"/>
    <property type="match status" value="1"/>
</dbReference>
<feature type="repeat" description="TPR" evidence="3">
    <location>
        <begin position="497"/>
        <end position="530"/>
    </location>
</feature>
<feature type="repeat" description="TPR" evidence="3">
    <location>
        <begin position="905"/>
        <end position="938"/>
    </location>
</feature>
<dbReference type="SUPFAM" id="SSF52540">
    <property type="entry name" value="P-loop containing nucleoside triphosphate hydrolases"/>
    <property type="match status" value="1"/>
</dbReference>
<dbReference type="Pfam" id="PF13424">
    <property type="entry name" value="TPR_12"/>
    <property type="match status" value="7"/>
</dbReference>
<dbReference type="STRING" id="118168.MC7420_7871"/>
<feature type="repeat" description="TPR" evidence="3">
    <location>
        <begin position="945"/>
        <end position="978"/>
    </location>
</feature>
<dbReference type="Pfam" id="PF00931">
    <property type="entry name" value="NB-ARC"/>
    <property type="match status" value="1"/>
</dbReference>
<dbReference type="GO" id="GO:0043531">
    <property type="term" value="F:ADP binding"/>
    <property type="evidence" value="ECO:0007669"/>
    <property type="project" value="InterPro"/>
</dbReference>
<dbReference type="InterPro" id="IPR011990">
    <property type="entry name" value="TPR-like_helical_dom_sf"/>
</dbReference>
<evidence type="ECO:0000256" key="3">
    <source>
        <dbReference type="PROSITE-ProRule" id="PRU00339"/>
    </source>
</evidence>
<name>B4VIM8_9CYAN</name>
<evidence type="ECO:0000256" key="5">
    <source>
        <dbReference type="SAM" id="Phobius"/>
    </source>
</evidence>
<dbReference type="SUPFAM" id="SSF48452">
    <property type="entry name" value="TPR-like"/>
    <property type="match status" value="4"/>
</dbReference>
<feature type="domain" description="NB-ARC" evidence="6">
    <location>
        <begin position="6"/>
        <end position="92"/>
    </location>
</feature>
<feature type="repeat" description="TPR" evidence="3">
    <location>
        <begin position="585"/>
        <end position="618"/>
    </location>
</feature>
<dbReference type="RefSeq" id="WP_006098569.1">
    <property type="nucleotide sequence ID" value="NZ_DS989842.1"/>
</dbReference>
<sequence length="1083" mass="123637">MADGKTRLIGITGIGGLGKSTLAAKIYDEDSTEFDDKVWADISRIGFTELARRVLLKFGLSPETIEAIPEQSLGDALVNHLRQGRYLLVMDNLETLLQSDGEDNKNTSIRDESYRQFFYGWLECGGKSVVLVTTRERLDLPPIRCQWLSLLGLESVEGATLLQALGIRGTEEELVEFSQKVEGHPLLLTLVAGFLLEEEEVDPQIRYLQRYGLADISHLLTDDNLKGLHRGTVDIWMRRVLDESFGRISQRMQRLILGVCVYRIPFNSAMALAQIHSLSFERDLEVSQPQNKQERSSLDSSLDSPDSLSPPFEGGLGGSKRDNLDTKSIEKDLRQLVRRSLLQEERDKDGGRWFKFQPLIQEYAKCQAEDLTQAHQRAIDYYRLNLKQPPWKGIEDVTEYLEIFYHWCELKKYIPAFNILHYCHEFLKLRGYNQIQVRLYNRLIWEWNRSKSDWVFGSLLIDLGSAYSHLGEYPKAIDYDKQSLAIFKEIGNRTYVAISRLNLGNAYYFIGDYKKSIEYSQEALIFFKNNSGYIRDKKFLQNAIAVCLNNLGNSYRSLCEYRQSIEYHQKSLALFQENGDKSKSSKPLMNLGSVCLLLADYKQAIEYYKKSLALFQDNSDQGGIASSLDNLGVVYRYLGEYKKAIDYHKQSLVISQEIGNRLAIASSLYNLGAAYFSLGEYQCSIAYHQQALAIEQKIGDRCGMSHTFIGLGNTYSCLGEYQQATEYYQLSIVVCKEIGDCNSLAIAMDNLGVVYHDLGQHKIAIKFSQQSLAIQRQIGDRRGMANSLINLGNAYNCLGQYQDSIEFLMESLTIQQEIGNRSGIADALNNLGNTYSCLGQYQNSIEYYQQALAIQKEVGERCAIARCLNDLGNAYHSLEKYSLAIEYHQKSLVIFEKISHRYGIAVSLHNLGKVYNSLREYQQAIGYYQQALEIQHKIGTHSFMVETFIGLGNAYNRLGEYKQTIENYQQSLMIFKEIGNRHEIARTLQKLAQAYYQCGRVKEGFATAYQATQILQELELPLDAMPYPQWLKSTIKFAQRGKLHLVLCFMVGLIAFPFALLAFTTLILWRIIRASIKRPCQHQ</sequence>